<keyword evidence="4" id="KW-0788">Thiol protease</keyword>
<dbReference type="InterPro" id="IPR022682">
    <property type="entry name" value="Calpain_domain_III"/>
</dbReference>
<evidence type="ECO:0000256" key="6">
    <source>
        <dbReference type="PIRSR" id="PIRSR622684-1"/>
    </source>
</evidence>
<dbReference type="PROSITE" id="PS50222">
    <property type="entry name" value="EF_HAND_2"/>
    <property type="match status" value="3"/>
</dbReference>
<dbReference type="InterPro" id="IPR011992">
    <property type="entry name" value="EF-hand-dom_pair"/>
</dbReference>
<organism evidence="12 13">
    <name type="scientific">Blepharisma stoltei</name>
    <dbReference type="NCBI Taxonomy" id="1481888"/>
    <lineage>
        <taxon>Eukaryota</taxon>
        <taxon>Sar</taxon>
        <taxon>Alveolata</taxon>
        <taxon>Ciliophora</taxon>
        <taxon>Postciliodesmatophora</taxon>
        <taxon>Heterotrichea</taxon>
        <taxon>Heterotrichida</taxon>
        <taxon>Blepharismidae</taxon>
        <taxon>Blepharisma</taxon>
    </lineage>
</organism>
<feature type="domain" description="Calpain catalytic" evidence="10">
    <location>
        <begin position="1277"/>
        <end position="1630"/>
    </location>
</feature>
<feature type="active site" evidence="6">
    <location>
        <position position="1564"/>
    </location>
</feature>
<gene>
    <name evidence="12" type="ORF">BSTOLATCC_MIC20249</name>
</gene>
<evidence type="ECO:0000259" key="10">
    <source>
        <dbReference type="PROSITE" id="PS50203"/>
    </source>
</evidence>
<dbReference type="Gene3D" id="3.90.70.10">
    <property type="entry name" value="Cysteine proteinases"/>
    <property type="match status" value="1"/>
</dbReference>
<feature type="coiled-coil region" evidence="8">
    <location>
        <begin position="83"/>
        <end position="114"/>
    </location>
</feature>
<feature type="compositionally biased region" description="Low complexity" evidence="9">
    <location>
        <begin position="955"/>
        <end position="974"/>
    </location>
</feature>
<feature type="region of interest" description="Disordered" evidence="9">
    <location>
        <begin position="806"/>
        <end position="851"/>
    </location>
</feature>
<dbReference type="InterPro" id="IPR022683">
    <property type="entry name" value="Calpain_III"/>
</dbReference>
<dbReference type="InterPro" id="IPR036213">
    <property type="entry name" value="Calpain_III_sf"/>
</dbReference>
<evidence type="ECO:0000256" key="3">
    <source>
        <dbReference type="ARBA" id="ARBA00022801"/>
    </source>
</evidence>
<dbReference type="PRINTS" id="PR00704">
    <property type="entry name" value="CALPAIN"/>
</dbReference>
<dbReference type="PROSITE" id="PS50096">
    <property type="entry name" value="IQ"/>
    <property type="match status" value="1"/>
</dbReference>
<name>A0AAU9ITW3_9CILI</name>
<keyword evidence="13" id="KW-1185">Reference proteome</keyword>
<dbReference type="SMART" id="SM00720">
    <property type="entry name" value="calpain_III"/>
    <property type="match status" value="1"/>
</dbReference>
<feature type="domain" description="EF-hand" evidence="11">
    <location>
        <begin position="713"/>
        <end position="748"/>
    </location>
</feature>
<dbReference type="Proteomes" id="UP001162131">
    <property type="component" value="Unassembled WGS sequence"/>
</dbReference>
<dbReference type="SUPFAM" id="SSF49758">
    <property type="entry name" value="Calpain large subunit, middle domain (domain III)"/>
    <property type="match status" value="1"/>
</dbReference>
<dbReference type="PANTHER" id="PTHR10183:SF379">
    <property type="entry name" value="CALPAIN-5"/>
    <property type="match status" value="1"/>
</dbReference>
<evidence type="ECO:0000256" key="5">
    <source>
        <dbReference type="ARBA" id="ARBA00022837"/>
    </source>
</evidence>
<dbReference type="PANTHER" id="PTHR10183">
    <property type="entry name" value="CALPAIN"/>
    <property type="match status" value="1"/>
</dbReference>
<evidence type="ECO:0000256" key="4">
    <source>
        <dbReference type="ARBA" id="ARBA00022807"/>
    </source>
</evidence>
<keyword evidence="3" id="KW-0378">Hydrolase</keyword>
<dbReference type="InterPro" id="IPR002048">
    <property type="entry name" value="EF_hand_dom"/>
</dbReference>
<keyword evidence="5" id="KW-0106">Calcium</keyword>
<dbReference type="SMART" id="SM00230">
    <property type="entry name" value="CysPc"/>
    <property type="match status" value="1"/>
</dbReference>
<comment type="caution">
    <text evidence="7">Lacks conserved residue(s) required for the propagation of feature annotation.</text>
</comment>
<dbReference type="EMBL" id="CAJZBQ010000019">
    <property type="protein sequence ID" value="CAG9317944.1"/>
    <property type="molecule type" value="Genomic_DNA"/>
</dbReference>
<feature type="region of interest" description="Disordered" evidence="9">
    <location>
        <begin position="867"/>
        <end position="980"/>
    </location>
</feature>
<protein>
    <submittedName>
        <fullName evidence="12">Uncharacterized protein</fullName>
    </submittedName>
</protein>
<evidence type="ECO:0000256" key="1">
    <source>
        <dbReference type="ARBA" id="ARBA00007623"/>
    </source>
</evidence>
<evidence type="ECO:0000313" key="12">
    <source>
        <dbReference type="EMBL" id="CAG9317944.1"/>
    </source>
</evidence>
<accession>A0AAU9ITW3</accession>
<dbReference type="SMART" id="SM00054">
    <property type="entry name" value="EFh"/>
    <property type="match status" value="7"/>
</dbReference>
<dbReference type="InterPro" id="IPR038765">
    <property type="entry name" value="Papain-like_cys_pep_sf"/>
</dbReference>
<feature type="compositionally biased region" description="Low complexity" evidence="9">
    <location>
        <begin position="841"/>
        <end position="851"/>
    </location>
</feature>
<dbReference type="InterPro" id="IPR001300">
    <property type="entry name" value="Peptidase_C2_calpain_cat"/>
</dbReference>
<evidence type="ECO:0000256" key="7">
    <source>
        <dbReference type="PROSITE-ProRule" id="PRU00239"/>
    </source>
</evidence>
<dbReference type="SUPFAM" id="SSF47473">
    <property type="entry name" value="EF-hand"/>
    <property type="match status" value="4"/>
</dbReference>
<comment type="caution">
    <text evidence="12">The sequence shown here is derived from an EMBL/GenBank/DDBJ whole genome shotgun (WGS) entry which is preliminary data.</text>
</comment>
<evidence type="ECO:0000256" key="9">
    <source>
        <dbReference type="SAM" id="MobiDB-lite"/>
    </source>
</evidence>
<dbReference type="InterPro" id="IPR018247">
    <property type="entry name" value="EF_Hand_1_Ca_BS"/>
</dbReference>
<feature type="domain" description="EF-hand" evidence="11">
    <location>
        <begin position="216"/>
        <end position="251"/>
    </location>
</feature>
<dbReference type="GO" id="GO:0005509">
    <property type="term" value="F:calcium ion binding"/>
    <property type="evidence" value="ECO:0007669"/>
    <property type="project" value="InterPro"/>
</dbReference>
<dbReference type="Gene3D" id="2.60.120.380">
    <property type="match status" value="1"/>
</dbReference>
<dbReference type="PROSITE" id="PS50203">
    <property type="entry name" value="CALPAIN_CAT"/>
    <property type="match status" value="1"/>
</dbReference>
<dbReference type="GO" id="GO:0004198">
    <property type="term" value="F:calcium-dependent cysteine-type endopeptidase activity"/>
    <property type="evidence" value="ECO:0007669"/>
    <property type="project" value="InterPro"/>
</dbReference>
<evidence type="ECO:0000313" key="13">
    <source>
        <dbReference type="Proteomes" id="UP001162131"/>
    </source>
</evidence>
<keyword evidence="2" id="KW-0645">Protease</keyword>
<dbReference type="Pfam" id="PF01067">
    <property type="entry name" value="Calpain_III"/>
    <property type="match status" value="1"/>
</dbReference>
<dbReference type="Pfam" id="PF13833">
    <property type="entry name" value="EF-hand_8"/>
    <property type="match status" value="2"/>
</dbReference>
<evidence type="ECO:0000256" key="2">
    <source>
        <dbReference type="ARBA" id="ARBA00022670"/>
    </source>
</evidence>
<feature type="compositionally biased region" description="Polar residues" evidence="9">
    <location>
        <begin position="930"/>
        <end position="943"/>
    </location>
</feature>
<feature type="compositionally biased region" description="Basic and acidic residues" evidence="9">
    <location>
        <begin position="806"/>
        <end position="824"/>
    </location>
</feature>
<dbReference type="InterPro" id="IPR022684">
    <property type="entry name" value="Calpain_cysteine_protease"/>
</dbReference>
<dbReference type="SUPFAM" id="SSF54001">
    <property type="entry name" value="Cysteine proteinases"/>
    <property type="match status" value="1"/>
</dbReference>
<keyword evidence="8" id="KW-0175">Coiled coil</keyword>
<proteinExistence type="inferred from homology"/>
<sequence>MTELVFRIDYNDQEACLEAAKQITKYMMSYKEVLNRYTEGCNYDTASSSEKRLLLEQFSSFCLLIIQSCVSEIELLEDELDSSKLYNDDCQKLIKELEDARQQIENLKSLKMQDKTPKNSDIELHQNSREKLKLSTISSKEAEVGITMRSNQFNDPIETAIVYQWSSTRIQAAWRGYVMRKQYYELLNEYIDQSRAIPTQVSDEDIMKIASNSIKTKNLTFEQCFRAIDKDDKKVISCDDFISFLENLRLCLTKAEISRLVLIFDEECKGKLEIQDFYDILAAYKVETENHRVMSKPVEVDALANFMKFIENRKLSPEEIFEIIDTNKKNLILNEDLKSFLINIESNLKQREIASIVRILDPHMTGEITKDTFMKIMNKGNQAVKIENLIKTRKPRTRYNSDGKKEKISKPKKDKDIRRLIKKIEENGKSVSEFVKILQKENKGRVAIQVFSKALGSVFPSIKKEEIIKLLSFFDLDKDSMISIKDIENFFINHASSHKSTKKLFKKLAKKIQESNTPTLEFFANEKINDFMDEKQFIEDISRIFKLSHEKSELLYNFLKVEDLDGVPIKSLAAYIDSYRSDLQLNESEIEKAAKELLETSRIMPGNAAEELTKIFSTLKLSPLDVFKLADRQNNEKIGIGSFTKTILKLFPKINENLLNRAVKLFKGPVITHDEMISRFDIEIEPEEPSIDFSNLSEDQIRMFKKLTSAFLETSFTPQTFFINADTDHDGRISTADLIGAMKKLFSPKILSNADIRAISEAFKIHVNETIYIDEFLKLMNEVKTEEEKIEFQPLSKIEESSIKIEQKIPTESEKDSAKSKSESLSRGSRPASHSMKFFQSTSRRSSRISSIGSEKIIKPLKLSEIQNEAPAKKSESSSSSRKPSKIDAIENVFYQNRKPKKEKTPDSTPKMPAEILIQNNDPKAHNDVSFRSSGNTSDAASQKRQKIRPRIYYSQDSSHPSSPNSELSSPLRSTESLQQEPIMKVANYLNGENDKKRPLMAEEFYESLDGMHWHVITKAQLKMCLDKLPLSLSEDEKNIILKIADSKNENRIYSEEFVKYLRSLKSKVLERQTSRKISRRTRPPEVKDLNRNLNDFPEDSLDSAIFKLKDYIKTHQIYITSIEATFQRLDEDGIGALKEPDFILAIDRLRIGITEAQMNKLIEFADPNQSGIINYVNFIKMISSYEFRSLQTVLKPIEKIKEIKETEEEEKYVQSSASSRSMKKQLVNPIEEIQNYVLSDVDFFTKTNDEWRTILNSEIAALKRCAELIESSRKKKFIDPDFGPEQIQDGAFCLYWTGSPPNSNYPPADELTWISPSKFLKSAVFINGGSNKNTVIQGSLRNSWFLGGLSIVGQQEEFICGFLKKLEKPDQINVNTVLGISKGTYPPIFHAFAKKGLYVIRVEIDRSSKWVIIDDRIPMYAKDTKDPQYIFGHSSDPNELWISLIEKAYAKLYGCYEALNGGLLEDSLHLLTKMNVEKIKISARELSQDKIKLDQFWTLLKKCKDEKLLVGCTIDSEINDVVIDGEITGLIGQYAYAIVDILFVKNPRAKNSKKRHRLLRLRNFWNEKEWQGKWSRKSEELQEFFGIIKPELDKNNEEAFDINRYDGTFLMSFKDWRSIFSHVYICSNFKKQWGVQFQGDWTSETSGGVPMDKENSVLWSRNPQFILELKSRCEITVLLSQEDCRYMKNSVFPFDGTMKTICFSIMKLSPEEEHANLFDKTKIVYLSVLKQHREVSCKIDILPGKFAIIPATLNSGETGKFWLSIYSKCEREKVKVYSSSDPENVGVEIENEEEVPKESISPSIINDLRELVVYLNSI</sequence>
<dbReference type="GO" id="GO:0006508">
    <property type="term" value="P:proteolysis"/>
    <property type="evidence" value="ECO:0007669"/>
    <property type="project" value="UniProtKB-KW"/>
</dbReference>
<evidence type="ECO:0000256" key="8">
    <source>
        <dbReference type="SAM" id="Coils"/>
    </source>
</evidence>
<dbReference type="Gene3D" id="1.10.238.10">
    <property type="entry name" value="EF-hand"/>
    <property type="match status" value="4"/>
</dbReference>
<evidence type="ECO:0000259" key="11">
    <source>
        <dbReference type="PROSITE" id="PS50222"/>
    </source>
</evidence>
<reference evidence="12" key="1">
    <citation type="submission" date="2021-09" db="EMBL/GenBank/DDBJ databases">
        <authorList>
            <consortium name="AG Swart"/>
            <person name="Singh M."/>
            <person name="Singh A."/>
            <person name="Seah K."/>
            <person name="Emmerich C."/>
        </authorList>
    </citation>
    <scope>NUCLEOTIDE SEQUENCE</scope>
    <source>
        <strain evidence="12">ATCC30299</strain>
    </source>
</reference>
<feature type="domain" description="EF-hand" evidence="11">
    <location>
        <begin position="462"/>
        <end position="497"/>
    </location>
</feature>
<comment type="similarity">
    <text evidence="1">Belongs to the peptidase C2 family.</text>
</comment>
<dbReference type="PROSITE" id="PS00018">
    <property type="entry name" value="EF_HAND_1"/>
    <property type="match status" value="1"/>
</dbReference>
<dbReference type="Pfam" id="PF00648">
    <property type="entry name" value="Peptidase_C2"/>
    <property type="match status" value="1"/>
</dbReference>